<dbReference type="GO" id="GO:0140359">
    <property type="term" value="F:ABC-type transporter activity"/>
    <property type="evidence" value="ECO:0007669"/>
    <property type="project" value="InterPro"/>
</dbReference>
<accession>A0A1C7N6B1</accession>
<dbReference type="SUPFAM" id="SSF90123">
    <property type="entry name" value="ABC transporter transmembrane region"/>
    <property type="match status" value="2"/>
</dbReference>
<keyword evidence="7 9" id="KW-1133">Transmembrane helix</keyword>
<evidence type="ECO:0000256" key="4">
    <source>
        <dbReference type="ARBA" id="ARBA00022737"/>
    </source>
</evidence>
<evidence type="ECO:0000256" key="1">
    <source>
        <dbReference type="ARBA" id="ARBA00004141"/>
    </source>
</evidence>
<evidence type="ECO:0000256" key="7">
    <source>
        <dbReference type="ARBA" id="ARBA00022989"/>
    </source>
</evidence>
<dbReference type="SUPFAM" id="SSF52540">
    <property type="entry name" value="P-loop containing nucleoside triphosphate hydrolases"/>
    <property type="match status" value="2"/>
</dbReference>
<dbReference type="PANTHER" id="PTHR24223">
    <property type="entry name" value="ATP-BINDING CASSETTE SUB-FAMILY C"/>
    <property type="match status" value="1"/>
</dbReference>
<protein>
    <submittedName>
        <fullName evidence="12">ATP-dependent bile acid permease</fullName>
    </submittedName>
</protein>
<dbReference type="GO" id="GO:0000329">
    <property type="term" value="C:fungal-type vacuole membrane"/>
    <property type="evidence" value="ECO:0007669"/>
    <property type="project" value="TreeGrafter"/>
</dbReference>
<evidence type="ECO:0000256" key="3">
    <source>
        <dbReference type="ARBA" id="ARBA00022692"/>
    </source>
</evidence>
<dbReference type="CDD" id="cd18604">
    <property type="entry name" value="ABC_6TM_VMR1_D2_like"/>
    <property type="match status" value="1"/>
</dbReference>
<feature type="transmembrane region" description="Helical" evidence="9">
    <location>
        <begin position="890"/>
        <end position="916"/>
    </location>
</feature>
<evidence type="ECO:0000259" key="10">
    <source>
        <dbReference type="PROSITE" id="PS50893"/>
    </source>
</evidence>
<name>A0A1C7N6B1_9FUNG</name>
<sequence>MKATALVNIASSFSASGKSLADIVCRHLNILYLIHFFISFINCYAYYSVFDFSIISQRYQLDIIDSGITFLLLILIVNETRNAPLKTIMADTGRETSSEKWVSIYSKFMFSWINGMMKKGSSQTLNDEDLIELIPENRTPNVLHKFRRHRKTTIALSILSAFKLPLFIQFCYCFVWSVLMFGPPYFLNRIIKYIEHCHDQDFHVPASTAFFYVLGLFLSSSIQSLSYQQALYIGRTLGIRVQSIIIGEVYNKSLKRRDESGSSTAKSTVDLAASKSAAKVKANINNLLSVDSQKMGEVMAYIFFFYCFPIQVIVCVWSLYALLGHASLWGVFVICVSQPLTYYLSKRFQGLHHEVMACTDRRIRLMTELLSAIRIIKFFAWEKQFRGRITKARDDELDKVRSRLYSFLWIGNVWFFIPVLIMIAVFYAYTHQYTLTASTAFTALALFNNFKSTLDELPFITTFILQANVSLGRIEKFLQEEEVQLPKQNFSSQTRIGFVDNANFSWYPSKEGSVAPVHLKNLNLSFPVNQLSIICGPTGSGKTTMIASLLGETYCLSGAAIIPKKDASSSCSSIGGAVSGVAYVAQTAWLQNCSIRDNILFGLPFDKDRYERVLYMTALTRDLDILEFGDSTEIGEKGITLSGGQKQRVAIARAVYSQADIVILDDCLSAVDAHTAKHLYQHCLIGDYMKHRTTILVTHHVALCIGGASYIVVLNDSGSVAANGAPLDVINTGVLGEDISQESLLLHSGAEEEAAVNGSILETPKAASTKMQINGAGKLVQEEKRAEGAVAKEVYYTYIQTTGGVLFWAAVILLFCSAQGSVLGQNYWIKIWSAAYNTTESNLVENNISIYHQMFLLNDATSQLFKINAVAPPSITEIIRQVRQRHTVDISYYLGIYFLIGLLSLALTTLNSLLLYHGSLKASKTIHNQLLDRILRAKIRFFDTTPMGRIINRFSSDLECIDQAVAPSLSALLFSVIATAYVIILVSAITPAFIVPGILIALIFRSIGTYYLETSRDMKRLNSVSRSPIYVQFNETVLGVATIRAFGCQERFIKENHNKIDCNNRPFLWMWATNRWLHCRVDILGGLVSFCTGVVLVISCNWVNPGLAGLSLSYALTFTRHVLWVVRMYAVNEMNMNAIERVCEYLDIEEEAPTHIPEACPPSSWPENGVVEINDLYMQYAQNTPAVLRGLSFKTRPREKIGIVGRTGSGKSTLGMSLFRFMEPTSGQICIDGVNICHVGLNDLRSRLTIIPQDPVLFTGTLRSNLDPFGQYDDAILWAALKRSHLINEPIRDMSAASHSDNSSASTSIITLDSAVTENGSNWSQGQRQLIALARALVKRTSLIVLDEATSSIDFDTDQQIQETIRKEFNNSTLLCIAHRIRTVADYDRILVLDHGQVKEFDSPYMLMKKEDSIFHQMCQRSGEFSELLAIAKAKHKKMY</sequence>
<feature type="transmembrane region" description="Helical" evidence="9">
    <location>
        <begin position="1083"/>
        <end position="1104"/>
    </location>
</feature>
<feature type="transmembrane region" description="Helical" evidence="9">
    <location>
        <begin position="209"/>
        <end position="227"/>
    </location>
</feature>
<dbReference type="CDD" id="cd03244">
    <property type="entry name" value="ABCC_MRP_domain2"/>
    <property type="match status" value="1"/>
</dbReference>
<evidence type="ECO:0000313" key="12">
    <source>
        <dbReference type="EMBL" id="OBZ84683.1"/>
    </source>
</evidence>
<keyword evidence="3 9" id="KW-0812">Transmembrane</keyword>
<keyword evidence="6" id="KW-0067">ATP-binding</keyword>
<gene>
    <name evidence="12" type="primary">YBT1_1</name>
    <name evidence="12" type="ORF">A0J61_07267</name>
</gene>
<dbReference type="Pfam" id="PF00664">
    <property type="entry name" value="ABC_membrane"/>
    <property type="match status" value="2"/>
</dbReference>
<dbReference type="Gene3D" id="1.20.1560.10">
    <property type="entry name" value="ABC transporter type 1, transmembrane domain"/>
    <property type="match status" value="2"/>
</dbReference>
<feature type="transmembrane region" description="Helical" evidence="9">
    <location>
        <begin position="298"/>
        <end position="320"/>
    </location>
</feature>
<dbReference type="PROSITE" id="PS50893">
    <property type="entry name" value="ABC_TRANSPORTER_2"/>
    <property type="match status" value="2"/>
</dbReference>
<feature type="domain" description="ABC transmembrane type-1" evidence="11">
    <location>
        <begin position="174"/>
        <end position="466"/>
    </location>
</feature>
<dbReference type="OrthoDB" id="6500128at2759"/>
<dbReference type="InterPro" id="IPR017871">
    <property type="entry name" value="ABC_transporter-like_CS"/>
</dbReference>
<feature type="transmembrane region" description="Helical" evidence="9">
    <location>
        <begin position="154"/>
        <end position="179"/>
    </location>
</feature>
<dbReference type="PROSITE" id="PS50929">
    <property type="entry name" value="ABC_TM1F"/>
    <property type="match status" value="2"/>
</dbReference>
<dbReference type="GO" id="GO:0016887">
    <property type="term" value="F:ATP hydrolysis activity"/>
    <property type="evidence" value="ECO:0007669"/>
    <property type="project" value="InterPro"/>
</dbReference>
<dbReference type="CDD" id="cd03250">
    <property type="entry name" value="ABCC_MRP_domain1"/>
    <property type="match status" value="1"/>
</dbReference>
<evidence type="ECO:0000256" key="5">
    <source>
        <dbReference type="ARBA" id="ARBA00022741"/>
    </source>
</evidence>
<organism evidence="12 13">
    <name type="scientific">Choanephora cucurbitarum</name>
    <dbReference type="NCBI Taxonomy" id="101091"/>
    <lineage>
        <taxon>Eukaryota</taxon>
        <taxon>Fungi</taxon>
        <taxon>Fungi incertae sedis</taxon>
        <taxon>Mucoromycota</taxon>
        <taxon>Mucoromycotina</taxon>
        <taxon>Mucoromycetes</taxon>
        <taxon>Mucorales</taxon>
        <taxon>Mucorineae</taxon>
        <taxon>Choanephoraceae</taxon>
        <taxon>Choanephoroideae</taxon>
        <taxon>Choanephora</taxon>
    </lineage>
</organism>
<dbReference type="InterPro" id="IPR003439">
    <property type="entry name" value="ABC_transporter-like_ATP-bd"/>
</dbReference>
<dbReference type="InterPro" id="IPR050173">
    <property type="entry name" value="ABC_transporter_C-like"/>
</dbReference>
<feature type="domain" description="ABC transporter" evidence="10">
    <location>
        <begin position="499"/>
        <end position="742"/>
    </location>
</feature>
<dbReference type="InterPro" id="IPR027417">
    <property type="entry name" value="P-loop_NTPase"/>
</dbReference>
<evidence type="ECO:0000256" key="8">
    <source>
        <dbReference type="ARBA" id="ARBA00023136"/>
    </source>
</evidence>
<dbReference type="FunFam" id="3.40.50.300:FF:000565">
    <property type="entry name" value="ABC bile acid transporter"/>
    <property type="match status" value="1"/>
</dbReference>
<dbReference type="PANTHER" id="PTHR24223:SF353">
    <property type="entry name" value="ABC TRANSPORTER ATP-BINDING PROTEIN_PERMEASE VMR1-RELATED"/>
    <property type="match status" value="1"/>
</dbReference>
<dbReference type="InterPro" id="IPR003593">
    <property type="entry name" value="AAA+_ATPase"/>
</dbReference>
<dbReference type="SMART" id="SM00382">
    <property type="entry name" value="AAA"/>
    <property type="match status" value="2"/>
</dbReference>
<dbReference type="Pfam" id="PF00005">
    <property type="entry name" value="ABC_tran"/>
    <property type="match status" value="2"/>
</dbReference>
<keyword evidence="5" id="KW-0547">Nucleotide-binding</keyword>
<feature type="domain" description="ABC transmembrane type-1" evidence="11">
    <location>
        <begin position="809"/>
        <end position="1130"/>
    </location>
</feature>
<keyword evidence="8 9" id="KW-0472">Membrane</keyword>
<dbReference type="STRING" id="101091.A0A1C7N6B1"/>
<dbReference type="InterPro" id="IPR036640">
    <property type="entry name" value="ABC1_TM_sf"/>
</dbReference>
<evidence type="ECO:0000313" key="13">
    <source>
        <dbReference type="Proteomes" id="UP000093000"/>
    </source>
</evidence>
<comment type="caution">
    <text evidence="12">The sequence shown here is derived from an EMBL/GenBank/DDBJ whole genome shotgun (WGS) entry which is preliminary data.</text>
</comment>
<dbReference type="InParanoid" id="A0A1C7N6B1"/>
<evidence type="ECO:0000256" key="9">
    <source>
        <dbReference type="SAM" id="Phobius"/>
    </source>
</evidence>
<dbReference type="Proteomes" id="UP000093000">
    <property type="component" value="Unassembled WGS sequence"/>
</dbReference>
<evidence type="ECO:0000256" key="2">
    <source>
        <dbReference type="ARBA" id="ARBA00022448"/>
    </source>
</evidence>
<dbReference type="GO" id="GO:0005524">
    <property type="term" value="F:ATP binding"/>
    <property type="evidence" value="ECO:0007669"/>
    <property type="project" value="UniProtKB-KW"/>
</dbReference>
<dbReference type="CDD" id="cd18596">
    <property type="entry name" value="ABC_6TM_VMR1_D1_like"/>
    <property type="match status" value="1"/>
</dbReference>
<feature type="transmembrane region" description="Helical" evidence="9">
    <location>
        <begin position="407"/>
        <end position="429"/>
    </location>
</feature>
<comment type="subcellular location">
    <subcellularLocation>
        <location evidence="1">Membrane</location>
        <topology evidence="1">Multi-pass membrane protein</topology>
    </subcellularLocation>
</comment>
<dbReference type="PROSITE" id="PS00211">
    <property type="entry name" value="ABC_TRANSPORTER_1"/>
    <property type="match status" value="1"/>
</dbReference>
<keyword evidence="4" id="KW-0677">Repeat</keyword>
<feature type="domain" description="ABC transporter" evidence="10">
    <location>
        <begin position="1171"/>
        <end position="1420"/>
    </location>
</feature>
<evidence type="ECO:0000259" key="11">
    <source>
        <dbReference type="PROSITE" id="PS50929"/>
    </source>
</evidence>
<dbReference type="InterPro" id="IPR011527">
    <property type="entry name" value="ABC1_TM_dom"/>
</dbReference>
<reference evidence="12 13" key="1">
    <citation type="submission" date="2016-03" db="EMBL/GenBank/DDBJ databases">
        <title>Choanephora cucurbitarum.</title>
        <authorList>
            <person name="Min B."/>
            <person name="Park H."/>
            <person name="Park J.-H."/>
            <person name="Shin H.-D."/>
            <person name="Choi I.-G."/>
        </authorList>
    </citation>
    <scope>NUCLEOTIDE SEQUENCE [LARGE SCALE GENOMIC DNA]</scope>
    <source>
        <strain evidence="12 13">KUS-F28377</strain>
    </source>
</reference>
<feature type="transmembrane region" description="Helical" evidence="9">
    <location>
        <begin position="31"/>
        <end position="50"/>
    </location>
</feature>
<evidence type="ECO:0000256" key="6">
    <source>
        <dbReference type="ARBA" id="ARBA00022840"/>
    </source>
</evidence>
<proteinExistence type="predicted"/>
<dbReference type="Gene3D" id="3.40.50.300">
    <property type="entry name" value="P-loop containing nucleotide triphosphate hydrolases"/>
    <property type="match status" value="2"/>
</dbReference>
<feature type="transmembrane region" description="Helical" evidence="9">
    <location>
        <begin position="992"/>
        <end position="1012"/>
    </location>
</feature>
<keyword evidence="2" id="KW-0813">Transport</keyword>
<keyword evidence="13" id="KW-1185">Reference proteome</keyword>
<dbReference type="EMBL" id="LUGH01000482">
    <property type="protein sequence ID" value="OBZ84683.1"/>
    <property type="molecule type" value="Genomic_DNA"/>
</dbReference>